<dbReference type="OrthoDB" id="3791428at2759"/>
<protein>
    <submittedName>
        <fullName evidence="1">Uncharacterized protein</fullName>
    </submittedName>
</protein>
<proteinExistence type="predicted"/>
<organism evidence="2">
    <name type="scientific">Pyrenophora teres f. teres (strain 0-1)</name>
    <name type="common">Barley net blotch fungus</name>
    <name type="synonym">Drechslera teres f. teres</name>
    <dbReference type="NCBI Taxonomy" id="861557"/>
    <lineage>
        <taxon>Eukaryota</taxon>
        <taxon>Fungi</taxon>
        <taxon>Dikarya</taxon>
        <taxon>Ascomycota</taxon>
        <taxon>Pezizomycotina</taxon>
        <taxon>Dothideomycetes</taxon>
        <taxon>Pleosporomycetidae</taxon>
        <taxon>Pleosporales</taxon>
        <taxon>Pleosporineae</taxon>
        <taxon>Pleosporaceae</taxon>
        <taxon>Pyrenophora</taxon>
    </lineage>
</organism>
<reference evidence="1 2" key="1">
    <citation type="journal article" date="2010" name="Genome Biol.">
        <title>A first genome assembly of the barley fungal pathogen Pyrenophora teres f. teres.</title>
        <authorList>
            <person name="Ellwood S.R."/>
            <person name="Liu Z."/>
            <person name="Syme R.A."/>
            <person name="Lai Z."/>
            <person name="Hane J.K."/>
            <person name="Keiper F."/>
            <person name="Moffat C.S."/>
            <person name="Oliver R.P."/>
            <person name="Friesen T.L."/>
        </authorList>
    </citation>
    <scope>NUCLEOTIDE SEQUENCE [LARGE SCALE GENOMIC DNA]</scope>
    <source>
        <strain evidence="1 2">0-1</strain>
    </source>
</reference>
<dbReference type="Proteomes" id="UP000001067">
    <property type="component" value="Unassembled WGS sequence"/>
</dbReference>
<evidence type="ECO:0000313" key="2">
    <source>
        <dbReference type="Proteomes" id="UP000001067"/>
    </source>
</evidence>
<name>E3RU11_PYRTT</name>
<dbReference type="AlphaFoldDB" id="E3RU11"/>
<evidence type="ECO:0000313" key="1">
    <source>
        <dbReference type="EMBL" id="EFQ90788.1"/>
    </source>
</evidence>
<gene>
    <name evidence="1" type="ORF">PTT_12547</name>
</gene>
<accession>E3RU11</accession>
<sequence length="112" mass="12968">MPPLHLIPALSGVRSRRHLVNIRRAEDHVKAASELVKDAIRDEVKLLSEETEEQLRTKVMLIEQASDELSAYVRRHQRTRIFARVAVLNMYLGHFQRMLQKQEEAKAKAAQT</sequence>
<dbReference type="HOGENOM" id="CLU_2147137_0_0_1"/>
<keyword evidence="2" id="KW-1185">Reference proteome</keyword>
<dbReference type="EMBL" id="GL535079">
    <property type="protein sequence ID" value="EFQ90788.1"/>
    <property type="molecule type" value="Genomic_DNA"/>
</dbReference>
<dbReference type="KEGG" id="pte:PTT_12547"/>